<organism evidence="11 12">
    <name type="scientific">Enteractinococcus helveticum</name>
    <dbReference type="NCBI Taxonomy" id="1837282"/>
    <lineage>
        <taxon>Bacteria</taxon>
        <taxon>Bacillati</taxon>
        <taxon>Actinomycetota</taxon>
        <taxon>Actinomycetes</taxon>
        <taxon>Micrococcales</taxon>
        <taxon>Micrococcaceae</taxon>
    </lineage>
</organism>
<dbReference type="InterPro" id="IPR052157">
    <property type="entry name" value="BCAA_transport_permease"/>
</dbReference>
<dbReference type="EMBL" id="LXEY01000118">
    <property type="protein sequence ID" value="OAV51031.1"/>
    <property type="molecule type" value="Genomic_DNA"/>
</dbReference>
<keyword evidence="8 10" id="KW-0472">Membrane</keyword>
<dbReference type="STRING" id="1837282.A6F49_02680"/>
<dbReference type="GO" id="GO:0015188">
    <property type="term" value="F:L-isoleucine transmembrane transporter activity"/>
    <property type="evidence" value="ECO:0007669"/>
    <property type="project" value="TreeGrafter"/>
</dbReference>
<keyword evidence="2" id="KW-0813">Transport</keyword>
<keyword evidence="7 10" id="KW-1133">Transmembrane helix</keyword>
<feature type="transmembrane region" description="Helical" evidence="10">
    <location>
        <begin position="214"/>
        <end position="233"/>
    </location>
</feature>
<dbReference type="Proteomes" id="UP000078292">
    <property type="component" value="Unassembled WGS sequence"/>
</dbReference>
<gene>
    <name evidence="11" type="ORF">A6F49_02680</name>
</gene>
<keyword evidence="5 10" id="KW-0812">Transmembrane</keyword>
<evidence type="ECO:0000256" key="10">
    <source>
        <dbReference type="SAM" id="Phobius"/>
    </source>
</evidence>
<feature type="transmembrane region" description="Helical" evidence="10">
    <location>
        <begin position="7"/>
        <end position="32"/>
    </location>
</feature>
<dbReference type="GO" id="GO:0005886">
    <property type="term" value="C:plasma membrane"/>
    <property type="evidence" value="ECO:0007669"/>
    <property type="project" value="UniProtKB-SubCell"/>
</dbReference>
<dbReference type="PANTHER" id="PTHR11795:SF371">
    <property type="entry name" value="HIGH-AFFINITY BRANCHED-CHAIN AMINO ACID TRANSPORT SYSTEM PERMEASE PROTEIN LIVH"/>
    <property type="match status" value="1"/>
</dbReference>
<comment type="subcellular location">
    <subcellularLocation>
        <location evidence="1">Cell membrane</location>
        <topology evidence="1">Multi-pass membrane protein</topology>
    </subcellularLocation>
</comment>
<keyword evidence="12" id="KW-1185">Reference proteome</keyword>
<keyword evidence="3" id="KW-1003">Cell membrane</keyword>
<feature type="transmembrane region" description="Helical" evidence="10">
    <location>
        <begin position="264"/>
        <end position="281"/>
    </location>
</feature>
<evidence type="ECO:0000256" key="9">
    <source>
        <dbReference type="ARBA" id="ARBA00037998"/>
    </source>
</evidence>
<dbReference type="OrthoDB" id="3185552at2"/>
<dbReference type="GO" id="GO:0015190">
    <property type="term" value="F:L-leucine transmembrane transporter activity"/>
    <property type="evidence" value="ECO:0007669"/>
    <property type="project" value="TreeGrafter"/>
</dbReference>
<reference evidence="11 12" key="1">
    <citation type="submission" date="2016-04" db="EMBL/GenBank/DDBJ databases">
        <title>First whole genome shotgun sequence of the bacterium Enteractinococcus sp. strain UASWS1574.</title>
        <authorList>
            <person name="Crovadore J."/>
            <person name="Chablais R."/>
            <person name="Lefort F."/>
        </authorList>
    </citation>
    <scope>NUCLEOTIDE SEQUENCE [LARGE SCALE GENOMIC DNA]</scope>
    <source>
        <strain evidence="11 12">UASWS1574</strain>
    </source>
</reference>
<protein>
    <submittedName>
        <fullName evidence="11">Branched-chain amino acid ABC transporter permease</fullName>
    </submittedName>
</protein>
<dbReference type="GO" id="GO:0015808">
    <property type="term" value="P:L-alanine transport"/>
    <property type="evidence" value="ECO:0007669"/>
    <property type="project" value="TreeGrafter"/>
</dbReference>
<feature type="transmembrane region" description="Helical" evidence="10">
    <location>
        <begin position="90"/>
        <end position="115"/>
    </location>
</feature>
<accession>A0A1B7LUJ9</accession>
<dbReference type="InterPro" id="IPR001851">
    <property type="entry name" value="ABC_transp_permease"/>
</dbReference>
<dbReference type="RefSeq" id="WP_043055866.1">
    <property type="nucleotide sequence ID" value="NZ_LXEY01000118.1"/>
</dbReference>
<dbReference type="CDD" id="cd06582">
    <property type="entry name" value="TM_PBP1_LivH_like"/>
    <property type="match status" value="1"/>
</dbReference>
<feature type="transmembrane region" description="Helical" evidence="10">
    <location>
        <begin position="188"/>
        <end position="208"/>
    </location>
</feature>
<name>A0A1B7LUJ9_9MICC</name>
<evidence type="ECO:0000313" key="11">
    <source>
        <dbReference type="EMBL" id="OAV51031.1"/>
    </source>
</evidence>
<dbReference type="PANTHER" id="PTHR11795">
    <property type="entry name" value="BRANCHED-CHAIN AMINO ACID TRANSPORT SYSTEM PERMEASE PROTEIN LIVH"/>
    <property type="match status" value="1"/>
</dbReference>
<evidence type="ECO:0000256" key="8">
    <source>
        <dbReference type="ARBA" id="ARBA00023136"/>
    </source>
</evidence>
<dbReference type="GO" id="GO:0005304">
    <property type="term" value="F:L-valine transmembrane transporter activity"/>
    <property type="evidence" value="ECO:0007669"/>
    <property type="project" value="TreeGrafter"/>
</dbReference>
<dbReference type="GO" id="GO:1903806">
    <property type="term" value="P:L-isoleucine import across plasma membrane"/>
    <property type="evidence" value="ECO:0007669"/>
    <property type="project" value="TreeGrafter"/>
</dbReference>
<feature type="transmembrane region" description="Helical" evidence="10">
    <location>
        <begin position="135"/>
        <end position="159"/>
    </location>
</feature>
<evidence type="ECO:0000256" key="4">
    <source>
        <dbReference type="ARBA" id="ARBA00022519"/>
    </source>
</evidence>
<evidence type="ECO:0000313" key="12">
    <source>
        <dbReference type="Proteomes" id="UP000078292"/>
    </source>
</evidence>
<evidence type="ECO:0000256" key="2">
    <source>
        <dbReference type="ARBA" id="ARBA00022448"/>
    </source>
</evidence>
<feature type="transmembrane region" description="Helical" evidence="10">
    <location>
        <begin position="57"/>
        <end position="78"/>
    </location>
</feature>
<dbReference type="GO" id="GO:0015192">
    <property type="term" value="F:L-phenylalanine transmembrane transporter activity"/>
    <property type="evidence" value="ECO:0007669"/>
    <property type="project" value="TreeGrafter"/>
</dbReference>
<proteinExistence type="inferred from homology"/>
<evidence type="ECO:0000256" key="5">
    <source>
        <dbReference type="ARBA" id="ARBA00022692"/>
    </source>
</evidence>
<comment type="similarity">
    <text evidence="9">Belongs to the binding-protein-dependent transport system permease family. LivHM subfamily.</text>
</comment>
<evidence type="ECO:0000256" key="3">
    <source>
        <dbReference type="ARBA" id="ARBA00022475"/>
    </source>
</evidence>
<sequence>MSEILQVVVNALSLGSLHALLALGLVMVFGILKLVNFAYGELIMVAGYTWFVLQPSWLPLVLIMLVAIAAVVFTSVATERIAFRPLRSGSMNAMLITSFAVSTILQSSALVFVSPRPSVIDVPRWLTSYISIGPAHISVLSLVIFGVSLLTLLGLMLVMQKTRLGITLRAAADDFRMLQLLGIRADQVIAMAFVISGLLAGIAGVLWVSRIGMVWPTIGMTPLLIAIIAIVVGGMNSLKGAIVGGFFMGSLHIILQTFLPQNLLAFLDAFIFGIVILVLVFRPEGIVKGRFQTERIG</sequence>
<dbReference type="Pfam" id="PF02653">
    <property type="entry name" value="BPD_transp_2"/>
    <property type="match status" value="1"/>
</dbReference>
<comment type="caution">
    <text evidence="11">The sequence shown here is derived from an EMBL/GenBank/DDBJ whole genome shotgun (WGS) entry which is preliminary data.</text>
</comment>
<dbReference type="GO" id="GO:0042941">
    <property type="term" value="P:D-alanine transmembrane transport"/>
    <property type="evidence" value="ECO:0007669"/>
    <property type="project" value="TreeGrafter"/>
</dbReference>
<feature type="transmembrane region" description="Helical" evidence="10">
    <location>
        <begin position="240"/>
        <end position="258"/>
    </location>
</feature>
<evidence type="ECO:0000256" key="6">
    <source>
        <dbReference type="ARBA" id="ARBA00022970"/>
    </source>
</evidence>
<keyword evidence="4" id="KW-0997">Cell inner membrane</keyword>
<evidence type="ECO:0000256" key="7">
    <source>
        <dbReference type="ARBA" id="ARBA00022989"/>
    </source>
</evidence>
<evidence type="ECO:0000256" key="1">
    <source>
        <dbReference type="ARBA" id="ARBA00004651"/>
    </source>
</evidence>
<dbReference type="AlphaFoldDB" id="A0A1B7LUJ9"/>
<keyword evidence="6" id="KW-0029">Amino-acid transport</keyword>